<comment type="subcellular location">
    <subcellularLocation>
        <location evidence="1">Membrane</location>
    </subcellularLocation>
</comment>
<evidence type="ECO:0000259" key="8">
    <source>
        <dbReference type="PROSITE" id="PS51775"/>
    </source>
</evidence>
<keyword evidence="3 7" id="KW-1133">Transmembrane helix</keyword>
<evidence type="ECO:0000256" key="1">
    <source>
        <dbReference type="ARBA" id="ARBA00004370"/>
    </source>
</evidence>
<dbReference type="GO" id="GO:0016020">
    <property type="term" value="C:membrane"/>
    <property type="evidence" value="ECO:0007669"/>
    <property type="project" value="UniProtKB-SubCell"/>
</dbReference>
<dbReference type="PANTHER" id="PTHR31422">
    <property type="entry name" value="BNAANNG28530D PROTEIN"/>
    <property type="match status" value="1"/>
</dbReference>
<dbReference type="PROSITE" id="PS51775">
    <property type="entry name" value="GTD_BINDING"/>
    <property type="match status" value="1"/>
</dbReference>
<evidence type="ECO:0000313" key="9">
    <source>
        <dbReference type="EMBL" id="KAE8670274.1"/>
    </source>
</evidence>
<evidence type="ECO:0000256" key="4">
    <source>
        <dbReference type="ARBA" id="ARBA00023136"/>
    </source>
</evidence>
<keyword evidence="2 7" id="KW-0812">Transmembrane</keyword>
<feature type="region of interest" description="Disordered" evidence="6">
    <location>
        <begin position="448"/>
        <end position="497"/>
    </location>
</feature>
<name>A0A6A2YDK7_HIBSY</name>
<feature type="coiled-coil region" evidence="5">
    <location>
        <begin position="273"/>
        <end position="303"/>
    </location>
</feature>
<evidence type="ECO:0000256" key="2">
    <source>
        <dbReference type="ARBA" id="ARBA00022692"/>
    </source>
</evidence>
<evidence type="ECO:0000256" key="6">
    <source>
        <dbReference type="SAM" id="MobiDB-lite"/>
    </source>
</evidence>
<evidence type="ECO:0000256" key="3">
    <source>
        <dbReference type="ARBA" id="ARBA00022989"/>
    </source>
</evidence>
<dbReference type="GO" id="GO:0080115">
    <property type="term" value="F:myosin XI tail binding"/>
    <property type="evidence" value="ECO:0007669"/>
    <property type="project" value="UniProtKB-ARBA"/>
</dbReference>
<dbReference type="AlphaFoldDB" id="A0A6A2YDK7"/>
<feature type="domain" description="GTD-binding" evidence="8">
    <location>
        <begin position="239"/>
        <end position="337"/>
    </location>
</feature>
<feature type="transmembrane region" description="Helical" evidence="7">
    <location>
        <begin position="6"/>
        <end position="28"/>
    </location>
</feature>
<keyword evidence="5" id="KW-0175">Coiled coil</keyword>
<sequence length="660" mass="73837">MACEVINSWTFTGLVGAFLDLFIAYTLLCGSAVAYFASKILGLFGLSLPCPCNGFFGYRYNNICVQSKLLNDPSIKISSVQSSAMRKIPFDSIRNGFHRGGGEEEEDGNLEKWRNCDIEMGGGEASSSSWHEKGSFVSIPMGPLGGLRRREKSTNDFDGKSSFLYDPFVGSNLNSSAGVGGKLETMASTTSIHSEDGKESLKELKQRSPLIFEIVDEPFAVAKKELAVVESQCAGDDKNAIRVLEQALDEEHAGRTALYSELEKERIAASTAADEAMAMILRLQEEKAAMEMEAKQYQRMIEEKAAFDAEEMNILKEILLRREREKLFLEKEVEAYKKMFFDKDQSDTDVYDMAASQEQMTSYEEPVLMLEQFPQSILSSNQSLDFGKQLLIPVLGEEAGSMSSTIEKEHKHPSKNDNENLLDEEIIQPLVDSGIGRNILDVHVVNEDSENRKDNKSVTSTIDGLETEPCRKRNSSDRSGGLPPLDPSRVKSLPSISRRNSMSSFDYEKYKIDNEVGLLRERLRIIQHGREKLNIPTCLKEREQSQMQLMENIASQLQEIRQLSVPGKALRQASLPPPSSKDITVSLFSYNLIPCSSCLISGYVKEKTSTSCSFRSDEKPLKERKALTEFNKSDELDNLIGRIHLVPSRYLQTVTIATSR</sequence>
<evidence type="ECO:0000313" key="10">
    <source>
        <dbReference type="Proteomes" id="UP000436088"/>
    </source>
</evidence>
<dbReference type="PANTHER" id="PTHR31422:SF3">
    <property type="entry name" value="GTD-BINDING DOMAIN-CONTAINING PROTEIN"/>
    <property type="match status" value="1"/>
</dbReference>
<reference evidence="9" key="1">
    <citation type="submission" date="2019-09" db="EMBL/GenBank/DDBJ databases">
        <title>Draft genome information of white flower Hibiscus syriacus.</title>
        <authorList>
            <person name="Kim Y.-M."/>
        </authorList>
    </citation>
    <scope>NUCLEOTIDE SEQUENCE [LARGE SCALE GENOMIC DNA]</scope>
    <source>
        <strain evidence="9">YM2019G1</strain>
    </source>
</reference>
<organism evidence="9 10">
    <name type="scientific">Hibiscus syriacus</name>
    <name type="common">Rose of Sharon</name>
    <dbReference type="NCBI Taxonomy" id="106335"/>
    <lineage>
        <taxon>Eukaryota</taxon>
        <taxon>Viridiplantae</taxon>
        <taxon>Streptophyta</taxon>
        <taxon>Embryophyta</taxon>
        <taxon>Tracheophyta</taxon>
        <taxon>Spermatophyta</taxon>
        <taxon>Magnoliopsida</taxon>
        <taxon>eudicotyledons</taxon>
        <taxon>Gunneridae</taxon>
        <taxon>Pentapetalae</taxon>
        <taxon>rosids</taxon>
        <taxon>malvids</taxon>
        <taxon>Malvales</taxon>
        <taxon>Malvaceae</taxon>
        <taxon>Malvoideae</taxon>
        <taxon>Hibiscus</taxon>
    </lineage>
</organism>
<dbReference type="Pfam" id="PF04576">
    <property type="entry name" value="Zein-binding"/>
    <property type="match status" value="1"/>
</dbReference>
<dbReference type="Proteomes" id="UP000436088">
    <property type="component" value="Unassembled WGS sequence"/>
</dbReference>
<protein>
    <submittedName>
        <fullName evidence="9">Ankyrin repeat-containing protein, putative isoform 1</fullName>
    </submittedName>
</protein>
<accession>A0A6A2YDK7</accession>
<dbReference type="InterPro" id="IPR007656">
    <property type="entry name" value="GTD-bd"/>
</dbReference>
<dbReference type="EMBL" id="VEPZ02001512">
    <property type="protein sequence ID" value="KAE8670274.1"/>
    <property type="molecule type" value="Genomic_DNA"/>
</dbReference>
<proteinExistence type="predicted"/>
<evidence type="ECO:0000256" key="5">
    <source>
        <dbReference type="SAM" id="Coils"/>
    </source>
</evidence>
<keyword evidence="4 7" id="KW-0472">Membrane</keyword>
<evidence type="ECO:0000256" key="7">
    <source>
        <dbReference type="SAM" id="Phobius"/>
    </source>
</evidence>
<comment type="caution">
    <text evidence="9">The sequence shown here is derived from an EMBL/GenBank/DDBJ whole genome shotgun (WGS) entry which is preliminary data.</text>
</comment>
<keyword evidence="10" id="KW-1185">Reference proteome</keyword>
<gene>
    <name evidence="9" type="ORF">F3Y22_tig00112159pilonHSYRG00145</name>
</gene>